<name>A0A8T0HW01_CERPU</name>
<dbReference type="AlphaFoldDB" id="A0A8T0HW01"/>
<sequence>MVLNGLQEFSNARRSDKHFVELSMVRDEGEENIPCSTMMLICLSPCAGFRKLDQSTFVSFLVFTSLFLDKHVCDSDRTWYWLCIQVFLSEWNWSFRCSLDWLRELIVAGKAGLSTLVPPPTVWMYRNSCQNFLVTFSAKIFLQL</sequence>
<proteinExistence type="predicted"/>
<gene>
    <name evidence="1" type="ORF">KC19_VG298100</name>
</gene>
<protein>
    <submittedName>
        <fullName evidence="1">Uncharacterized protein</fullName>
    </submittedName>
</protein>
<keyword evidence="2" id="KW-1185">Reference proteome</keyword>
<comment type="caution">
    <text evidence="1">The sequence shown here is derived from an EMBL/GenBank/DDBJ whole genome shotgun (WGS) entry which is preliminary data.</text>
</comment>
<accession>A0A8T0HW01</accession>
<dbReference type="EMBL" id="CM026426">
    <property type="protein sequence ID" value="KAG0574865.1"/>
    <property type="molecule type" value="Genomic_DNA"/>
</dbReference>
<evidence type="ECO:0000313" key="1">
    <source>
        <dbReference type="EMBL" id="KAG0574865.1"/>
    </source>
</evidence>
<evidence type="ECO:0000313" key="2">
    <source>
        <dbReference type="Proteomes" id="UP000822688"/>
    </source>
</evidence>
<dbReference type="Proteomes" id="UP000822688">
    <property type="component" value="Chromosome V"/>
</dbReference>
<organism evidence="1 2">
    <name type="scientific">Ceratodon purpureus</name>
    <name type="common">Fire moss</name>
    <name type="synonym">Dicranum purpureum</name>
    <dbReference type="NCBI Taxonomy" id="3225"/>
    <lineage>
        <taxon>Eukaryota</taxon>
        <taxon>Viridiplantae</taxon>
        <taxon>Streptophyta</taxon>
        <taxon>Embryophyta</taxon>
        <taxon>Bryophyta</taxon>
        <taxon>Bryophytina</taxon>
        <taxon>Bryopsida</taxon>
        <taxon>Dicranidae</taxon>
        <taxon>Pseudoditrichales</taxon>
        <taxon>Ditrichaceae</taxon>
        <taxon>Ceratodon</taxon>
    </lineage>
</organism>
<reference evidence="1" key="1">
    <citation type="submission" date="2020-06" db="EMBL/GenBank/DDBJ databases">
        <title>WGS assembly of Ceratodon purpureus strain R40.</title>
        <authorList>
            <person name="Carey S.B."/>
            <person name="Jenkins J."/>
            <person name="Shu S."/>
            <person name="Lovell J.T."/>
            <person name="Sreedasyam A."/>
            <person name="Maumus F."/>
            <person name="Tiley G.P."/>
            <person name="Fernandez-Pozo N."/>
            <person name="Barry K."/>
            <person name="Chen C."/>
            <person name="Wang M."/>
            <person name="Lipzen A."/>
            <person name="Daum C."/>
            <person name="Saski C.A."/>
            <person name="Payton A.C."/>
            <person name="Mcbreen J.C."/>
            <person name="Conrad R.E."/>
            <person name="Kollar L.M."/>
            <person name="Olsson S."/>
            <person name="Huttunen S."/>
            <person name="Landis J.B."/>
            <person name="Wickett N.J."/>
            <person name="Johnson M.G."/>
            <person name="Rensing S.A."/>
            <person name="Grimwood J."/>
            <person name="Schmutz J."/>
            <person name="Mcdaniel S.F."/>
        </authorList>
    </citation>
    <scope>NUCLEOTIDE SEQUENCE</scope>
    <source>
        <strain evidence="1">R40</strain>
    </source>
</reference>